<dbReference type="Gene3D" id="6.10.140.1320">
    <property type="match status" value="1"/>
</dbReference>
<sequence>MPVSQNQDDGEKESEFDWLQLHNEIHTTTDETTQEKFLRKVKENPFVPIGCLATFGALSYGLWSFRQGKRQMSQYMMRLRIGAQGFTVVALIVGIGLSAARVRE</sequence>
<evidence type="ECO:0000313" key="7">
    <source>
        <dbReference type="EMBL" id="KAJ4439215.1"/>
    </source>
</evidence>
<comment type="caution">
    <text evidence="7">The sequence shown here is derived from an EMBL/GenBank/DDBJ whole genome shotgun (WGS) entry which is preliminary data.</text>
</comment>
<keyword evidence="2 5" id="KW-0812">Transmembrane</keyword>
<evidence type="ECO:0000313" key="8">
    <source>
        <dbReference type="Proteomes" id="UP001148838"/>
    </source>
</evidence>
<keyword evidence="3 5" id="KW-1133">Transmembrane helix</keyword>
<dbReference type="PANTHER" id="PTHR12297:SF18">
    <property type="entry name" value="HIG1 DOMAIN FAMILY MEMBER 2A"/>
    <property type="match status" value="1"/>
</dbReference>
<dbReference type="EMBL" id="JAJSOF020000017">
    <property type="protein sequence ID" value="KAJ4439215.1"/>
    <property type="molecule type" value="Genomic_DNA"/>
</dbReference>
<organism evidence="7 8">
    <name type="scientific">Periplaneta americana</name>
    <name type="common">American cockroach</name>
    <name type="synonym">Blatta americana</name>
    <dbReference type="NCBI Taxonomy" id="6978"/>
    <lineage>
        <taxon>Eukaryota</taxon>
        <taxon>Metazoa</taxon>
        <taxon>Ecdysozoa</taxon>
        <taxon>Arthropoda</taxon>
        <taxon>Hexapoda</taxon>
        <taxon>Insecta</taxon>
        <taxon>Pterygota</taxon>
        <taxon>Neoptera</taxon>
        <taxon>Polyneoptera</taxon>
        <taxon>Dictyoptera</taxon>
        <taxon>Blattodea</taxon>
        <taxon>Blattoidea</taxon>
        <taxon>Blattidae</taxon>
        <taxon>Blattinae</taxon>
        <taxon>Periplaneta</taxon>
    </lineage>
</organism>
<dbReference type="Proteomes" id="UP001148838">
    <property type="component" value="Unassembled WGS sequence"/>
</dbReference>
<dbReference type="PANTHER" id="PTHR12297">
    <property type="entry name" value="HYPOXIA-INDUCBILE GENE 1 HIG1 -RELATED"/>
    <property type="match status" value="1"/>
</dbReference>
<feature type="domain" description="HIG1" evidence="6">
    <location>
        <begin position="18"/>
        <end position="104"/>
    </location>
</feature>
<evidence type="ECO:0000256" key="5">
    <source>
        <dbReference type="SAM" id="Phobius"/>
    </source>
</evidence>
<dbReference type="Pfam" id="PF04588">
    <property type="entry name" value="HIG_1_N"/>
    <property type="match status" value="1"/>
</dbReference>
<proteinExistence type="predicted"/>
<dbReference type="InterPro" id="IPR007667">
    <property type="entry name" value="Hypoxia_induced_domain"/>
</dbReference>
<name>A0ABQ8T0L8_PERAM</name>
<feature type="transmembrane region" description="Helical" evidence="5">
    <location>
        <begin position="77"/>
        <end position="100"/>
    </location>
</feature>
<evidence type="ECO:0000259" key="6">
    <source>
        <dbReference type="PROSITE" id="PS51503"/>
    </source>
</evidence>
<evidence type="ECO:0000256" key="3">
    <source>
        <dbReference type="ARBA" id="ARBA00022989"/>
    </source>
</evidence>
<evidence type="ECO:0000256" key="1">
    <source>
        <dbReference type="ARBA" id="ARBA00004325"/>
    </source>
</evidence>
<evidence type="ECO:0000256" key="4">
    <source>
        <dbReference type="ARBA" id="ARBA00023136"/>
    </source>
</evidence>
<evidence type="ECO:0000256" key="2">
    <source>
        <dbReference type="ARBA" id="ARBA00022692"/>
    </source>
</evidence>
<keyword evidence="4 5" id="KW-0472">Membrane</keyword>
<comment type="subcellular location">
    <subcellularLocation>
        <location evidence="1">Mitochondrion membrane</location>
    </subcellularLocation>
</comment>
<gene>
    <name evidence="7" type="ORF">ANN_07334</name>
</gene>
<dbReference type="InterPro" id="IPR050355">
    <property type="entry name" value="RCF1"/>
</dbReference>
<accession>A0ABQ8T0L8</accession>
<keyword evidence="8" id="KW-1185">Reference proteome</keyword>
<protein>
    <recommendedName>
        <fullName evidence="6">HIG1 domain-containing protein</fullName>
    </recommendedName>
</protein>
<feature type="transmembrane region" description="Helical" evidence="5">
    <location>
        <begin position="46"/>
        <end position="65"/>
    </location>
</feature>
<reference evidence="7 8" key="1">
    <citation type="journal article" date="2022" name="Allergy">
        <title>Genome assembly and annotation of Periplaneta americana reveal a comprehensive cockroach allergen profile.</title>
        <authorList>
            <person name="Wang L."/>
            <person name="Xiong Q."/>
            <person name="Saelim N."/>
            <person name="Wang L."/>
            <person name="Nong W."/>
            <person name="Wan A.T."/>
            <person name="Shi M."/>
            <person name="Liu X."/>
            <person name="Cao Q."/>
            <person name="Hui J.H.L."/>
            <person name="Sookrung N."/>
            <person name="Leung T.F."/>
            <person name="Tungtrongchitr A."/>
            <person name="Tsui S.K.W."/>
        </authorList>
    </citation>
    <scope>NUCLEOTIDE SEQUENCE [LARGE SCALE GENOMIC DNA]</scope>
    <source>
        <strain evidence="7">PWHHKU_190912</strain>
    </source>
</reference>
<dbReference type="PROSITE" id="PS51503">
    <property type="entry name" value="HIG1"/>
    <property type="match status" value="1"/>
</dbReference>